<proteinExistence type="inferred from homology"/>
<dbReference type="CTD" id="245932"/>
<evidence type="ECO:0000313" key="12">
    <source>
        <dbReference type="RefSeq" id="XP_036682614.1"/>
    </source>
</evidence>
<keyword evidence="11" id="KW-1185">Reference proteome</keyword>
<feature type="domain" description="Big defensin" evidence="10">
    <location>
        <begin position="36"/>
        <end position="79"/>
    </location>
</feature>
<dbReference type="GeneID" id="118881586"/>
<dbReference type="GO" id="GO:0061760">
    <property type="term" value="P:antifungal innate immune response"/>
    <property type="evidence" value="ECO:0007669"/>
    <property type="project" value="TreeGrafter"/>
</dbReference>
<dbReference type="GO" id="GO:0050829">
    <property type="term" value="P:defense response to Gram-negative bacterium"/>
    <property type="evidence" value="ECO:0007669"/>
    <property type="project" value="InterPro"/>
</dbReference>
<dbReference type="PANTHER" id="PTHR47902:SF1">
    <property type="entry name" value="BETA-DEFENSIN 119"/>
    <property type="match status" value="1"/>
</dbReference>
<dbReference type="PANTHER" id="PTHR47902">
    <property type="entry name" value="BETA-DEFENSIN 119"/>
    <property type="match status" value="1"/>
</dbReference>
<protein>
    <submittedName>
        <fullName evidence="12">Beta-defensin 119</fullName>
    </submittedName>
</protein>
<evidence type="ECO:0000256" key="2">
    <source>
        <dbReference type="ARBA" id="ARBA00004613"/>
    </source>
</evidence>
<evidence type="ECO:0000256" key="6">
    <source>
        <dbReference type="ARBA" id="ARBA00022729"/>
    </source>
</evidence>
<dbReference type="RefSeq" id="XP_036682614.1">
    <property type="nucleotide sequence ID" value="XM_036826719.1"/>
</dbReference>
<comment type="function">
    <text evidence="1">Has antibacterial activity.</text>
</comment>
<organism evidence="11 12">
    <name type="scientific">Balaenoptera musculus</name>
    <name type="common">Blue whale</name>
    <dbReference type="NCBI Taxonomy" id="9771"/>
    <lineage>
        <taxon>Eukaryota</taxon>
        <taxon>Metazoa</taxon>
        <taxon>Chordata</taxon>
        <taxon>Craniata</taxon>
        <taxon>Vertebrata</taxon>
        <taxon>Euteleostomi</taxon>
        <taxon>Mammalia</taxon>
        <taxon>Eutheria</taxon>
        <taxon>Laurasiatheria</taxon>
        <taxon>Artiodactyla</taxon>
        <taxon>Whippomorpha</taxon>
        <taxon>Cetacea</taxon>
        <taxon>Mysticeti</taxon>
        <taxon>Balaenopteridae</taxon>
        <taxon>Balaenoptera</taxon>
    </lineage>
</organism>
<dbReference type="Proteomes" id="UP000694857">
    <property type="component" value="Chromosome 15"/>
</dbReference>
<dbReference type="GO" id="GO:0001530">
    <property type="term" value="F:lipopolysaccharide binding"/>
    <property type="evidence" value="ECO:0007669"/>
    <property type="project" value="TreeGrafter"/>
</dbReference>
<evidence type="ECO:0000259" key="10">
    <source>
        <dbReference type="Pfam" id="PF14862"/>
    </source>
</evidence>
<evidence type="ECO:0000256" key="8">
    <source>
        <dbReference type="ARBA" id="ARBA00023022"/>
    </source>
</evidence>
<keyword evidence="9" id="KW-1015">Disulfide bond</keyword>
<gene>
    <name evidence="12" type="primary">DEFB119</name>
</gene>
<accession>A0A8B8VCJ8</accession>
<keyword evidence="4" id="KW-0964">Secreted</keyword>
<keyword evidence="5" id="KW-0929">Antimicrobial</keyword>
<dbReference type="InterPro" id="IPR028060">
    <property type="entry name" value="Defensin_big_dom"/>
</dbReference>
<keyword evidence="8" id="KW-0044">Antibiotic</keyword>
<dbReference type="KEGG" id="bmus:118881586"/>
<dbReference type="GO" id="GO:0050830">
    <property type="term" value="P:defense response to Gram-positive bacterium"/>
    <property type="evidence" value="ECO:0007669"/>
    <property type="project" value="InterPro"/>
</dbReference>
<comment type="subcellular location">
    <subcellularLocation>
        <location evidence="2">Secreted</location>
    </subcellularLocation>
</comment>
<dbReference type="OrthoDB" id="9624411at2759"/>
<evidence type="ECO:0000256" key="7">
    <source>
        <dbReference type="ARBA" id="ARBA00022940"/>
    </source>
</evidence>
<dbReference type="AlphaFoldDB" id="A0A8B8VCJ8"/>
<dbReference type="GO" id="GO:0005576">
    <property type="term" value="C:extracellular region"/>
    <property type="evidence" value="ECO:0007669"/>
    <property type="project" value="UniProtKB-SubCell"/>
</dbReference>
<evidence type="ECO:0000256" key="4">
    <source>
        <dbReference type="ARBA" id="ARBA00022525"/>
    </source>
</evidence>
<evidence type="ECO:0000256" key="5">
    <source>
        <dbReference type="ARBA" id="ARBA00022529"/>
    </source>
</evidence>
<sequence length="113" mass="12696">MAVVLGEAAKACMVGLVHRPPTFSCEPSSHEVSSFLFLAILLTMEPVVSGKRHILRCMGNLGICRASCKKSEQPYLYCRNYQSCCLHSYVRIDISGEEGKNDWSQENRWPKIS</sequence>
<keyword evidence="7" id="KW-0211">Defensin</keyword>
<keyword evidence="6" id="KW-0732">Signal</keyword>
<comment type="similarity">
    <text evidence="3">Belongs to the beta-defensin family.</text>
</comment>
<evidence type="ECO:0000256" key="9">
    <source>
        <dbReference type="ARBA" id="ARBA00023157"/>
    </source>
</evidence>
<evidence type="ECO:0000256" key="1">
    <source>
        <dbReference type="ARBA" id="ARBA00002878"/>
    </source>
</evidence>
<evidence type="ECO:0000256" key="3">
    <source>
        <dbReference type="ARBA" id="ARBA00007371"/>
    </source>
</evidence>
<dbReference type="Pfam" id="PF14862">
    <property type="entry name" value="Defensin_big"/>
    <property type="match status" value="1"/>
</dbReference>
<reference evidence="12" key="1">
    <citation type="submission" date="2025-08" db="UniProtKB">
        <authorList>
            <consortium name="RefSeq"/>
        </authorList>
    </citation>
    <scope>IDENTIFICATION</scope>
    <source>
        <tissue evidence="12">Epidermis and Blubber</tissue>
    </source>
</reference>
<evidence type="ECO:0000313" key="11">
    <source>
        <dbReference type="Proteomes" id="UP000694857"/>
    </source>
</evidence>
<name>A0A8B8VCJ8_BALMU</name>